<proteinExistence type="predicted"/>
<dbReference type="GO" id="GO:0036064">
    <property type="term" value="C:ciliary basal body"/>
    <property type="evidence" value="ECO:0007669"/>
    <property type="project" value="TreeGrafter"/>
</dbReference>
<feature type="compositionally biased region" description="Polar residues" evidence="4">
    <location>
        <begin position="1039"/>
        <end position="1048"/>
    </location>
</feature>
<keyword evidence="1" id="KW-0436">Ligase</keyword>
<feature type="region of interest" description="Disordered" evidence="4">
    <location>
        <begin position="1039"/>
        <end position="1067"/>
    </location>
</feature>
<dbReference type="eggNOG" id="KOG2156">
    <property type="taxonomic scope" value="Eukaryota"/>
</dbReference>
<keyword evidence="2" id="KW-0547">Nucleotide-binding</keyword>
<dbReference type="SUPFAM" id="SSF56059">
    <property type="entry name" value="Glutathione synthetase ATP-binding domain-like"/>
    <property type="match status" value="1"/>
</dbReference>
<dbReference type="InParanoid" id="A0A067R8J0"/>
<dbReference type="PANTHER" id="PTHR12241:SF162">
    <property type="entry name" value="TUBULIN MONOGLUTAMYLASE TTLL4"/>
    <property type="match status" value="1"/>
</dbReference>
<dbReference type="Gene3D" id="3.30.470.20">
    <property type="entry name" value="ATP-grasp fold, B domain"/>
    <property type="match status" value="1"/>
</dbReference>
<dbReference type="GO" id="GO:0070740">
    <property type="term" value="F:tubulin-glutamic acid ligase activity"/>
    <property type="evidence" value="ECO:0007669"/>
    <property type="project" value="TreeGrafter"/>
</dbReference>
<dbReference type="InterPro" id="IPR004344">
    <property type="entry name" value="TTL/TTLL_fam"/>
</dbReference>
<dbReference type="EMBL" id="KK852865">
    <property type="protein sequence ID" value="KDR14752.1"/>
    <property type="molecule type" value="Genomic_DNA"/>
</dbReference>
<keyword evidence="3" id="KW-0067">ATP-binding</keyword>
<feature type="compositionally biased region" description="Low complexity" evidence="4">
    <location>
        <begin position="474"/>
        <end position="484"/>
    </location>
</feature>
<evidence type="ECO:0000256" key="1">
    <source>
        <dbReference type="ARBA" id="ARBA00022598"/>
    </source>
</evidence>
<dbReference type="GO" id="GO:0005524">
    <property type="term" value="F:ATP binding"/>
    <property type="evidence" value="ECO:0007669"/>
    <property type="project" value="UniProtKB-KW"/>
</dbReference>
<dbReference type="GO" id="GO:0000226">
    <property type="term" value="P:microtubule cytoskeleton organization"/>
    <property type="evidence" value="ECO:0007669"/>
    <property type="project" value="TreeGrafter"/>
</dbReference>
<evidence type="ECO:0000256" key="4">
    <source>
        <dbReference type="SAM" id="MobiDB-lite"/>
    </source>
</evidence>
<dbReference type="FunCoup" id="A0A067R8J0">
    <property type="interactions" value="500"/>
</dbReference>
<dbReference type="AlphaFoldDB" id="A0A067R8J0"/>
<feature type="region of interest" description="Disordered" evidence="4">
    <location>
        <begin position="1104"/>
        <end position="1147"/>
    </location>
</feature>
<feature type="compositionally biased region" description="Basic and acidic residues" evidence="4">
    <location>
        <begin position="329"/>
        <end position="339"/>
    </location>
</feature>
<dbReference type="PROSITE" id="PS51221">
    <property type="entry name" value="TTL"/>
    <property type="match status" value="1"/>
</dbReference>
<dbReference type="Pfam" id="PF03133">
    <property type="entry name" value="TTL"/>
    <property type="match status" value="1"/>
</dbReference>
<feature type="compositionally biased region" description="Polar residues" evidence="4">
    <location>
        <begin position="1109"/>
        <end position="1134"/>
    </location>
</feature>
<evidence type="ECO:0000313" key="6">
    <source>
        <dbReference type="Proteomes" id="UP000027135"/>
    </source>
</evidence>
<dbReference type="PANTHER" id="PTHR12241">
    <property type="entry name" value="TUBULIN POLYGLUTAMYLASE"/>
    <property type="match status" value="1"/>
</dbReference>
<feature type="compositionally biased region" description="Basic and acidic residues" evidence="4">
    <location>
        <begin position="1136"/>
        <end position="1147"/>
    </location>
</feature>
<accession>A0A067R8J0</accession>
<dbReference type="STRING" id="136037.A0A067R8J0"/>
<dbReference type="GO" id="GO:0015631">
    <property type="term" value="F:tubulin binding"/>
    <property type="evidence" value="ECO:0007669"/>
    <property type="project" value="TreeGrafter"/>
</dbReference>
<feature type="region of interest" description="Disordered" evidence="4">
    <location>
        <begin position="421"/>
        <end position="492"/>
    </location>
</feature>
<organism evidence="5 6">
    <name type="scientific">Zootermopsis nevadensis</name>
    <name type="common">Dampwood termite</name>
    <dbReference type="NCBI Taxonomy" id="136037"/>
    <lineage>
        <taxon>Eukaryota</taxon>
        <taxon>Metazoa</taxon>
        <taxon>Ecdysozoa</taxon>
        <taxon>Arthropoda</taxon>
        <taxon>Hexapoda</taxon>
        <taxon>Insecta</taxon>
        <taxon>Pterygota</taxon>
        <taxon>Neoptera</taxon>
        <taxon>Polyneoptera</taxon>
        <taxon>Dictyoptera</taxon>
        <taxon>Blattodea</taxon>
        <taxon>Blattoidea</taxon>
        <taxon>Termitoidae</taxon>
        <taxon>Termopsidae</taxon>
        <taxon>Zootermopsis</taxon>
    </lineage>
</organism>
<feature type="region of interest" description="Disordered" evidence="4">
    <location>
        <begin position="329"/>
        <end position="361"/>
    </location>
</feature>
<dbReference type="Proteomes" id="UP000027135">
    <property type="component" value="Unassembled WGS sequence"/>
</dbReference>
<evidence type="ECO:0000256" key="2">
    <source>
        <dbReference type="ARBA" id="ARBA00022741"/>
    </source>
</evidence>
<evidence type="ECO:0000256" key="3">
    <source>
        <dbReference type="ARBA" id="ARBA00022840"/>
    </source>
</evidence>
<name>A0A067R8J0_ZOONE</name>
<protein>
    <submittedName>
        <fullName evidence="5">Tubulin polyglutamylase TTLL4</fullName>
    </submittedName>
</protein>
<reference evidence="5 6" key="1">
    <citation type="journal article" date="2014" name="Nat. Commun.">
        <title>Molecular traces of alternative social organization in a termite genome.</title>
        <authorList>
            <person name="Terrapon N."/>
            <person name="Li C."/>
            <person name="Robertson H.M."/>
            <person name="Ji L."/>
            <person name="Meng X."/>
            <person name="Booth W."/>
            <person name="Chen Z."/>
            <person name="Childers C.P."/>
            <person name="Glastad K.M."/>
            <person name="Gokhale K."/>
            <person name="Gowin J."/>
            <person name="Gronenberg W."/>
            <person name="Hermansen R.A."/>
            <person name="Hu H."/>
            <person name="Hunt B.G."/>
            <person name="Huylmans A.K."/>
            <person name="Khalil S.M."/>
            <person name="Mitchell R.D."/>
            <person name="Munoz-Torres M.C."/>
            <person name="Mustard J.A."/>
            <person name="Pan H."/>
            <person name="Reese J.T."/>
            <person name="Scharf M.E."/>
            <person name="Sun F."/>
            <person name="Vogel H."/>
            <person name="Xiao J."/>
            <person name="Yang W."/>
            <person name="Yang Z."/>
            <person name="Yang Z."/>
            <person name="Zhou J."/>
            <person name="Zhu J."/>
            <person name="Brent C.S."/>
            <person name="Elsik C.G."/>
            <person name="Goodisman M.A."/>
            <person name="Liberles D.A."/>
            <person name="Roe R.M."/>
            <person name="Vargo E.L."/>
            <person name="Vilcinskas A."/>
            <person name="Wang J."/>
            <person name="Bornberg-Bauer E."/>
            <person name="Korb J."/>
            <person name="Zhang G."/>
            <person name="Liebig J."/>
        </authorList>
    </citation>
    <scope>NUCLEOTIDE SEQUENCE [LARGE SCALE GENOMIC DNA]</scope>
    <source>
        <tissue evidence="5">Whole organism</tissue>
    </source>
</reference>
<sequence length="1147" mass="130446">MATPYVVQKVALNSSNPGYLYSESQDEFSCAGATHNNPNYYQCQFEYANWCPVCEVYRGPRCGRRRSKSEGLEADPLRERNRLCDSKYDTEHLRKKVVQEYDLCSYQQNSRMFVRQTNSHQSHLPKDTLHQTSLRQPMDVDGMIEHHRTIVPVKKSKDRFRSMGHPCYQHRRFGNSVNVTHNILLPNVNENPKHVSNSYVTHGDVSPDRGQNLNGLLPRKHTKVSCDTVKRNGVVCNQAWTELDDHGENNLSQEANRDSTDNHLQSVHGFTARQVENYDCDQSCPLNDDGGTVPSRQQYMMDTVSVQDCYLHEVEILGSKLRDLRGSVDGKRLRQRSESEPGAGFGGCGQDSSWEPKRARDGSPCLTQNCYVEDTKHSTYGQRQLRGSESHSGHLQVIHLHRSSDHRGHDTKILYLPASSKTAVRKHSSDLRDDETNLSSDSDFADSERTCGSGEDGDSKGEQGEDSEEADDQSVLSSLTTVSTDSNTPSVVGESLRSISLNDHAHKKVSSVIEGKGLPECLRPSLFSHVPPYIRFSMHDVRGEALPAEIQRHMKWKLSTITPLVIRRTLVNSGFRLIRKSNDWCGTWGKHMKSLCFKTLKDFQKINHFPGTFQIGRKDRLWKNLYRLMTKFGKKEFGFIPRTYVLPQDNKLLRQAWEKSCGNEKWIVKPPASARGTGIKVVHRWAQIPKKRPLVVQKYISQPFLINGSKFDLRLYVLLTSINPLRIYIYDDGLVRFASVKYSSDMACLGDRYMHLTNYSINKMSSQYTQNEDATACQGHKWTVKTLWTYLEKEGVNVVALWNSLVDLVIKTIISGESSISQLSRANLVSRYCSYELFGIDVLLDETLKPWLLEVNISPSLHSTSPLDLAVKGPMVRDLLNMAGFQVPNKLLIAQQEEILNTLGLKDKEIPLCFDKRLYTTVLSKEERSKHSFYQQNCSREEYLEDILKDLTPDDVRHLIQSEDELTQAGRFVKIFPTASTYVYHEFFEAPRYYNMIFDAWETKYSENRQEGIELLECLCVRKMHLEVPVPGGLTKSSVSQLNTFPSSQSPPPAHEKNSEEQQPLVESRRIQSLSSVALYRAVRPRSGKFGVVLKPFPRSAYLTRKTKLSGTPAKTSSSAPTNSVREVESSSQLALEDRHVKEVASY</sequence>
<evidence type="ECO:0000313" key="5">
    <source>
        <dbReference type="EMBL" id="KDR14752.1"/>
    </source>
</evidence>
<gene>
    <name evidence="5" type="ORF">L798_11507</name>
</gene>
<keyword evidence="6" id="KW-1185">Reference proteome</keyword>
<dbReference type="OrthoDB" id="202825at2759"/>